<evidence type="ECO:0000313" key="4">
    <source>
        <dbReference type="EMBL" id="KAG7347656.1"/>
    </source>
</evidence>
<evidence type="ECO:0000313" key="3">
    <source>
        <dbReference type="EMBL" id="KAG7336968.1"/>
    </source>
</evidence>
<feature type="region of interest" description="Disordered" evidence="1">
    <location>
        <begin position="96"/>
        <end position="137"/>
    </location>
</feature>
<keyword evidence="5" id="KW-1185">Reference proteome</keyword>
<dbReference type="PROSITE" id="PS50927">
    <property type="entry name" value="BULB_LECTIN"/>
    <property type="match status" value="1"/>
</dbReference>
<name>A0A9K3K4Q6_9STRA</name>
<accession>A0A9K3K4Q6</accession>
<reference evidence="3" key="2">
    <citation type="submission" date="2021-04" db="EMBL/GenBank/DDBJ databases">
        <authorList>
            <person name="Podell S."/>
        </authorList>
    </citation>
    <scope>NUCLEOTIDE SEQUENCE</scope>
    <source>
        <strain evidence="3">Hildebrandi</strain>
    </source>
</reference>
<organism evidence="3 5">
    <name type="scientific">Nitzschia inconspicua</name>
    <dbReference type="NCBI Taxonomy" id="303405"/>
    <lineage>
        <taxon>Eukaryota</taxon>
        <taxon>Sar</taxon>
        <taxon>Stramenopiles</taxon>
        <taxon>Ochrophyta</taxon>
        <taxon>Bacillariophyta</taxon>
        <taxon>Bacillariophyceae</taxon>
        <taxon>Bacillariophycidae</taxon>
        <taxon>Bacillariales</taxon>
        <taxon>Bacillariaceae</taxon>
        <taxon>Nitzschia</taxon>
    </lineage>
</organism>
<sequence length="280" mass="30876">MPRSVGEGLRSFLKTSRYSDTSSIDGGDPNNSFVEEDDNAVVLVGHQSGLSEEEQLKVEWGALLDARTGVDTANDMSAWLVSVISVSQRCANIRNYNVSDDDNDVNNSDESGNRKQGQEHSIQNDPDTRYEIPSNDFGVSTPESVVLYPNEFLERGEFRASPGKKFRAGLSATGDFVLQDLQINPDKSPLLIWSAGTTGGTSLIMQTDGNLIVRDANRQGVWSTKTQNNPTAKLFIDDSGQIALKDGSNRLWLGGLPRDYYNHSKPTDLEFPIRGTFYYP</sequence>
<gene>
    <name evidence="4" type="ORF">IV203_016361</name>
    <name evidence="3" type="ORF">IV203_017417</name>
</gene>
<dbReference type="AlphaFoldDB" id="A0A9K3K4Q6"/>
<dbReference type="Proteomes" id="UP000693970">
    <property type="component" value="Unassembled WGS sequence"/>
</dbReference>
<evidence type="ECO:0000256" key="1">
    <source>
        <dbReference type="SAM" id="MobiDB-lite"/>
    </source>
</evidence>
<protein>
    <submittedName>
        <fullName evidence="3">D-mannose binding lectin</fullName>
    </submittedName>
</protein>
<comment type="caution">
    <text evidence="3">The sequence shown here is derived from an EMBL/GenBank/DDBJ whole genome shotgun (WGS) entry which is preliminary data.</text>
</comment>
<dbReference type="InterPro" id="IPR001480">
    <property type="entry name" value="Bulb-type_lectin_dom"/>
</dbReference>
<dbReference type="SMART" id="SM00108">
    <property type="entry name" value="B_lectin"/>
    <property type="match status" value="1"/>
</dbReference>
<proteinExistence type="predicted"/>
<dbReference type="OrthoDB" id="43596at2759"/>
<reference evidence="3" key="1">
    <citation type="journal article" date="2021" name="Sci. Rep.">
        <title>Diploid genomic architecture of Nitzschia inconspicua, an elite biomass production diatom.</title>
        <authorList>
            <person name="Oliver A."/>
            <person name="Podell S."/>
            <person name="Pinowska A."/>
            <person name="Traller J.C."/>
            <person name="Smith S.R."/>
            <person name="McClure R."/>
            <person name="Beliaev A."/>
            <person name="Bohutskyi P."/>
            <person name="Hill E.A."/>
            <person name="Rabines A."/>
            <person name="Zheng H."/>
            <person name="Allen L.Z."/>
            <person name="Kuo A."/>
            <person name="Grigoriev I.V."/>
            <person name="Allen A.E."/>
            <person name="Hazlebeck D."/>
            <person name="Allen E.E."/>
        </authorList>
    </citation>
    <scope>NUCLEOTIDE SEQUENCE</scope>
    <source>
        <strain evidence="3">Hildebrandi</strain>
    </source>
</reference>
<dbReference type="EMBL" id="JAGRRH010000099">
    <property type="protein sequence ID" value="KAG7336968.1"/>
    <property type="molecule type" value="Genomic_DNA"/>
</dbReference>
<evidence type="ECO:0000259" key="2">
    <source>
        <dbReference type="PROSITE" id="PS50927"/>
    </source>
</evidence>
<dbReference type="EMBL" id="JAGRRH010000020">
    <property type="protein sequence ID" value="KAG7347656.1"/>
    <property type="molecule type" value="Genomic_DNA"/>
</dbReference>
<evidence type="ECO:0000313" key="5">
    <source>
        <dbReference type="Proteomes" id="UP000693970"/>
    </source>
</evidence>
<feature type="domain" description="Bulb-type lectin" evidence="2">
    <location>
        <begin position="144"/>
        <end position="257"/>
    </location>
</feature>